<keyword evidence="7 8" id="KW-0472">Membrane</keyword>
<keyword evidence="13" id="KW-1185">Reference proteome</keyword>
<dbReference type="InterPro" id="IPR000515">
    <property type="entry name" value="MetI-like"/>
</dbReference>
<evidence type="ECO:0000256" key="3">
    <source>
        <dbReference type="ARBA" id="ARBA00022475"/>
    </source>
</evidence>
<evidence type="ECO:0000259" key="9">
    <source>
        <dbReference type="PROSITE" id="PS50928"/>
    </source>
</evidence>
<dbReference type="EMBL" id="BMMI01000001">
    <property type="protein sequence ID" value="GGL47825.1"/>
    <property type="molecule type" value="Genomic_DNA"/>
</dbReference>
<feature type="transmembrane region" description="Helical" evidence="8">
    <location>
        <begin position="109"/>
        <end position="132"/>
    </location>
</feature>
<proteinExistence type="inferred from homology"/>
<keyword evidence="6 8" id="KW-1133">Transmembrane helix</keyword>
<dbReference type="Gene3D" id="1.10.3720.10">
    <property type="entry name" value="MetI-like"/>
    <property type="match status" value="1"/>
</dbReference>
<feature type="transmembrane region" description="Helical" evidence="8">
    <location>
        <begin position="152"/>
        <end position="171"/>
    </location>
</feature>
<name>A0A846LMQ8_9ACTN</name>
<dbReference type="Proteomes" id="UP000552836">
    <property type="component" value="Unassembled WGS sequence"/>
</dbReference>
<evidence type="ECO:0000256" key="4">
    <source>
        <dbReference type="ARBA" id="ARBA00022692"/>
    </source>
</evidence>
<dbReference type="FunFam" id="1.10.3720.10:FF:000006">
    <property type="entry name" value="Glutamate/aspartate ABC transporter, permease protein GltK"/>
    <property type="match status" value="1"/>
</dbReference>
<dbReference type="SUPFAM" id="SSF161098">
    <property type="entry name" value="MetI-like"/>
    <property type="match status" value="1"/>
</dbReference>
<comment type="subcellular location">
    <subcellularLocation>
        <location evidence="1 8">Cell membrane</location>
        <topology evidence="1 8">Multi-pass membrane protein</topology>
    </subcellularLocation>
</comment>
<evidence type="ECO:0000256" key="6">
    <source>
        <dbReference type="ARBA" id="ARBA00022989"/>
    </source>
</evidence>
<dbReference type="InterPro" id="IPR035906">
    <property type="entry name" value="MetI-like_sf"/>
</dbReference>
<dbReference type="CDD" id="cd06261">
    <property type="entry name" value="TM_PBP2"/>
    <property type="match status" value="1"/>
</dbReference>
<dbReference type="Proteomes" id="UP000648663">
    <property type="component" value="Unassembled WGS sequence"/>
</dbReference>
<dbReference type="GO" id="GO:0006865">
    <property type="term" value="P:amino acid transport"/>
    <property type="evidence" value="ECO:0007669"/>
    <property type="project" value="UniProtKB-KW"/>
</dbReference>
<evidence type="ECO:0000313" key="11">
    <source>
        <dbReference type="EMBL" id="NIH66628.1"/>
    </source>
</evidence>
<evidence type="ECO:0000313" key="10">
    <source>
        <dbReference type="EMBL" id="GGL47825.1"/>
    </source>
</evidence>
<accession>A0A846LMQ8</accession>
<organism evidence="11 12">
    <name type="scientific">Modestobacter marinus</name>
    <dbReference type="NCBI Taxonomy" id="477641"/>
    <lineage>
        <taxon>Bacteria</taxon>
        <taxon>Bacillati</taxon>
        <taxon>Actinomycetota</taxon>
        <taxon>Actinomycetes</taxon>
        <taxon>Geodermatophilales</taxon>
        <taxon>Geodermatophilaceae</taxon>
        <taxon>Modestobacter</taxon>
    </lineage>
</organism>
<evidence type="ECO:0000256" key="7">
    <source>
        <dbReference type="ARBA" id="ARBA00023136"/>
    </source>
</evidence>
<keyword evidence="3" id="KW-1003">Cell membrane</keyword>
<evidence type="ECO:0000256" key="5">
    <source>
        <dbReference type="ARBA" id="ARBA00022970"/>
    </source>
</evidence>
<feature type="domain" description="ABC transmembrane type-1" evidence="9">
    <location>
        <begin position="73"/>
        <end position="280"/>
    </location>
</feature>
<evidence type="ECO:0000313" key="12">
    <source>
        <dbReference type="Proteomes" id="UP000552836"/>
    </source>
</evidence>
<feature type="transmembrane region" description="Helical" evidence="8">
    <location>
        <begin position="262"/>
        <end position="283"/>
    </location>
</feature>
<evidence type="ECO:0000256" key="8">
    <source>
        <dbReference type="RuleBase" id="RU363032"/>
    </source>
</evidence>
<dbReference type="AlphaFoldDB" id="A0A846LMQ8"/>
<dbReference type="GO" id="GO:0022857">
    <property type="term" value="F:transmembrane transporter activity"/>
    <property type="evidence" value="ECO:0007669"/>
    <property type="project" value="InterPro"/>
</dbReference>
<keyword evidence="4 8" id="KW-0812">Transmembrane</keyword>
<dbReference type="PROSITE" id="PS50928">
    <property type="entry name" value="ABC_TM1"/>
    <property type="match status" value="1"/>
</dbReference>
<protein>
    <submittedName>
        <fullName evidence="10">ABC transporter permease</fullName>
    </submittedName>
    <submittedName>
        <fullName evidence="11">Polar amino acid transport system permease protein</fullName>
    </submittedName>
</protein>
<dbReference type="NCBIfam" id="TIGR01726">
    <property type="entry name" value="HEQRo_perm_3TM"/>
    <property type="match status" value="1"/>
</dbReference>
<reference evidence="10" key="4">
    <citation type="submission" date="2024-05" db="EMBL/GenBank/DDBJ databases">
        <authorList>
            <person name="Sun Q."/>
            <person name="Zhou Y."/>
        </authorList>
    </citation>
    <scope>NUCLEOTIDE SEQUENCE</scope>
    <source>
        <strain evidence="10">CGMCC 4.5581</strain>
    </source>
</reference>
<reference evidence="11 12" key="3">
    <citation type="submission" date="2020-02" db="EMBL/GenBank/DDBJ databases">
        <title>Sequencing the genomes of 1000 actinobacteria strains.</title>
        <authorList>
            <person name="Klenk H.-P."/>
        </authorList>
    </citation>
    <scope>NUCLEOTIDE SEQUENCE [LARGE SCALE GENOMIC DNA]</scope>
    <source>
        <strain evidence="11 12">DSM 45201</strain>
    </source>
</reference>
<dbReference type="GO" id="GO:0043190">
    <property type="term" value="C:ATP-binding cassette (ABC) transporter complex"/>
    <property type="evidence" value="ECO:0007669"/>
    <property type="project" value="InterPro"/>
</dbReference>
<keyword evidence="5" id="KW-0029">Amino-acid transport</keyword>
<dbReference type="PANTHER" id="PTHR30614">
    <property type="entry name" value="MEMBRANE COMPONENT OF AMINO ACID ABC TRANSPORTER"/>
    <property type="match status" value="1"/>
</dbReference>
<reference evidence="10" key="1">
    <citation type="journal article" date="2014" name="Int. J. Syst. Evol. Microbiol.">
        <title>Complete genome of a new Firmicutes species belonging to the dominant human colonic microbiota ('Ruminococcus bicirculans') reveals two chromosomes and a selective capacity to utilize plant glucans.</title>
        <authorList>
            <consortium name="NISC Comparative Sequencing Program"/>
            <person name="Wegmann U."/>
            <person name="Louis P."/>
            <person name="Goesmann A."/>
            <person name="Henrissat B."/>
            <person name="Duncan S.H."/>
            <person name="Flint H.J."/>
        </authorList>
    </citation>
    <scope>NUCLEOTIDE SEQUENCE</scope>
    <source>
        <strain evidence="10">CGMCC 4.5581</strain>
    </source>
</reference>
<feature type="transmembrane region" description="Helical" evidence="8">
    <location>
        <begin position="30"/>
        <end position="50"/>
    </location>
</feature>
<evidence type="ECO:0000313" key="13">
    <source>
        <dbReference type="Proteomes" id="UP000648663"/>
    </source>
</evidence>
<dbReference type="InterPro" id="IPR043429">
    <property type="entry name" value="ArtM/GltK/GlnP/TcyL/YhdX-like"/>
</dbReference>
<reference evidence="13" key="2">
    <citation type="journal article" date="2019" name="Int. J. Syst. Evol. Microbiol.">
        <title>The Global Catalogue of Microorganisms (GCM) 10K type strain sequencing project: providing services to taxonomists for standard genome sequencing and annotation.</title>
        <authorList>
            <consortium name="The Broad Institute Genomics Platform"/>
            <consortium name="The Broad Institute Genome Sequencing Center for Infectious Disease"/>
            <person name="Wu L."/>
            <person name="Ma J."/>
        </authorList>
    </citation>
    <scope>NUCLEOTIDE SEQUENCE [LARGE SCALE GENOMIC DNA]</scope>
    <source>
        <strain evidence="13">CGMCC 4.5581</strain>
    </source>
</reference>
<dbReference type="InterPro" id="IPR010065">
    <property type="entry name" value="AA_ABC_transptr_permease_3TM"/>
</dbReference>
<dbReference type="PANTHER" id="PTHR30614:SF0">
    <property type="entry name" value="L-CYSTINE TRANSPORT SYSTEM PERMEASE PROTEIN TCYL"/>
    <property type="match status" value="1"/>
</dbReference>
<dbReference type="EMBL" id="JAAMPA010000001">
    <property type="protein sequence ID" value="NIH66628.1"/>
    <property type="molecule type" value="Genomic_DNA"/>
</dbReference>
<keyword evidence="2 8" id="KW-0813">Transport</keyword>
<evidence type="ECO:0000256" key="1">
    <source>
        <dbReference type="ARBA" id="ARBA00004651"/>
    </source>
</evidence>
<sequence>MAERAGAALTRPVDAPGDGDLLPQVRIRHWGRVVAGLAVLAVLGLLFQAISRGDIDYASIPALLTQDVILEGLVDTIVLAVIAQAGAIVIGTVVALMRTSANPVLRWVSWAYIWVFRGLPVLLQILLWYNIALVFPTFTIPIPFTDAYLLDQPANVIMTGFLAALLGLGLNESAYMAEIVRAGLTSVDRGQTEAAKSIGMSPAKVLSRVVLPQAMRVIIPPTGNDFINMLKGTSIASVIGFTELIHAANALSSRSLAVMETLLAVAVWYMVVVSVANVGQYYLERHYNASIRPTGTRGSVWAKVGGSLRTPPFMRGSR</sequence>
<comment type="similarity">
    <text evidence="8">Belongs to the binding-protein-dependent transport system permease family.</text>
</comment>
<gene>
    <name evidence="11" type="ORF">FB380_001074</name>
    <name evidence="10" type="ORF">GCM10011589_00430</name>
</gene>
<comment type="caution">
    <text evidence="11">The sequence shown here is derived from an EMBL/GenBank/DDBJ whole genome shotgun (WGS) entry which is preliminary data.</text>
</comment>
<dbReference type="Pfam" id="PF00528">
    <property type="entry name" value="BPD_transp_1"/>
    <property type="match status" value="1"/>
</dbReference>
<dbReference type="RefSeq" id="WP_229681738.1">
    <property type="nucleotide sequence ID" value="NZ_BAABJU010000001.1"/>
</dbReference>
<feature type="transmembrane region" description="Helical" evidence="8">
    <location>
        <begin position="77"/>
        <end position="97"/>
    </location>
</feature>
<evidence type="ECO:0000256" key="2">
    <source>
        <dbReference type="ARBA" id="ARBA00022448"/>
    </source>
</evidence>